<proteinExistence type="predicted"/>
<name>A0ABN5M784_9RHOB</name>
<feature type="region of interest" description="Disordered" evidence="1">
    <location>
        <begin position="95"/>
        <end position="145"/>
    </location>
</feature>
<sequence>MATIHRAHGLRIIIFTDDHEPAHVHAFGDGQAKINLIGLGGAPVLVWAEGMKANDLRRAMQIVRDEQAQFLARWGNPEGFEPPLRPASRTVFPTCELDPFARPGTAGRGGERKGAGRPDGRERPGRRPASQGATLQAHPSVGRAKPPPIARVFCRHATVGLTNVFSPLFRPFANRQDNRQHDPSLRQIEPPDRALARRSGPEVQKGRLIDAADDQPQAQPSCAKNGRLDDAQRSASRPPPPSLMRCAPLSGPSMCWRPESASCRGSSAARAERMRWILGRPRRGSQVGAASSHRFIQGKITTPLTTLTSGPSQDVSQVTALVPGERRAVEQLSRV</sequence>
<feature type="compositionally biased region" description="Basic and acidic residues" evidence="1">
    <location>
        <begin position="109"/>
        <end position="125"/>
    </location>
</feature>
<feature type="compositionally biased region" description="Basic and acidic residues" evidence="1">
    <location>
        <begin position="176"/>
        <end position="195"/>
    </location>
</feature>
<dbReference type="Pfam" id="PF13711">
    <property type="entry name" value="DUF4160"/>
    <property type="match status" value="1"/>
</dbReference>
<reference evidence="2 3" key="1">
    <citation type="submission" date="2018-06" db="EMBL/GenBank/DDBJ databases">
        <title>Complete genome sequence of Paracoccus mutanolyticus strain RSP-02 isolated from cellulosic waste.</title>
        <authorList>
            <person name="Amrutha R.N."/>
            <person name="Shrivastav A."/>
            <person name="Buddana S.K."/>
            <person name="Deshpande U."/>
            <person name="Prakasham R.S."/>
        </authorList>
    </citation>
    <scope>NUCLEOTIDE SEQUENCE [LARGE SCALE GENOMIC DNA]</scope>
    <source>
        <strain evidence="2 3">RSP-02</strain>
    </source>
</reference>
<dbReference type="Proteomes" id="UP000249922">
    <property type="component" value="Chromosome"/>
</dbReference>
<evidence type="ECO:0000256" key="1">
    <source>
        <dbReference type="SAM" id="MobiDB-lite"/>
    </source>
</evidence>
<evidence type="ECO:0008006" key="4">
    <source>
        <dbReference type="Google" id="ProtNLM"/>
    </source>
</evidence>
<feature type="region of interest" description="Disordered" evidence="1">
    <location>
        <begin position="174"/>
        <end position="244"/>
    </location>
</feature>
<dbReference type="EMBL" id="CP030239">
    <property type="protein sequence ID" value="AWX93779.1"/>
    <property type="molecule type" value="Genomic_DNA"/>
</dbReference>
<gene>
    <name evidence="2" type="ORF">DPM13_14055</name>
</gene>
<evidence type="ECO:0000313" key="2">
    <source>
        <dbReference type="EMBL" id="AWX93779.1"/>
    </source>
</evidence>
<keyword evidence="3" id="KW-1185">Reference proteome</keyword>
<evidence type="ECO:0000313" key="3">
    <source>
        <dbReference type="Proteomes" id="UP000249922"/>
    </source>
</evidence>
<accession>A0ABN5M784</accession>
<protein>
    <recommendedName>
        <fullName evidence="4">DUF4160 domain-containing protein</fullName>
    </recommendedName>
</protein>
<dbReference type="InterPro" id="IPR025427">
    <property type="entry name" value="DUF4160"/>
</dbReference>
<organism evidence="2 3">
    <name type="scientific">Paracoccus mutanolyticus</name>
    <dbReference type="NCBI Taxonomy" id="1499308"/>
    <lineage>
        <taxon>Bacteria</taxon>
        <taxon>Pseudomonadati</taxon>
        <taxon>Pseudomonadota</taxon>
        <taxon>Alphaproteobacteria</taxon>
        <taxon>Rhodobacterales</taxon>
        <taxon>Paracoccaceae</taxon>
        <taxon>Paracoccus</taxon>
    </lineage>
</organism>